<organism evidence="5 6">
    <name type="scientific">Mucilaginibacter ginsenosidivorax</name>
    <dbReference type="NCBI Taxonomy" id="862126"/>
    <lineage>
        <taxon>Bacteria</taxon>
        <taxon>Pseudomonadati</taxon>
        <taxon>Bacteroidota</taxon>
        <taxon>Sphingobacteriia</taxon>
        <taxon>Sphingobacteriales</taxon>
        <taxon>Sphingobacteriaceae</taxon>
        <taxon>Mucilaginibacter</taxon>
    </lineage>
</organism>
<dbReference type="PANTHER" id="PTHR30349">
    <property type="entry name" value="PHAGE INTEGRASE-RELATED"/>
    <property type="match status" value="1"/>
</dbReference>
<evidence type="ECO:0000256" key="3">
    <source>
        <dbReference type="ARBA" id="ARBA00023172"/>
    </source>
</evidence>
<sequence length="411" mass="47614">MLEKSFGLMFFLKQPKNKEEDNRFVYLKITVDGKAVELSTKRRCEKSKWNVHAGRALGTKESTRELNQYLDSFERQVFQVKRCLNDSERTVTAMAIKDILTGNIEKPKMIMEVFQQHNDQMKALEGIDFAAGTVERYHVSLEHTRSFIKWMYKADDKPIKELDHEFISQYAFWLKTVRKCNHNTTMKYLANFKKVVLICVKNRWLPGDPFANFKLTKKPVEKAALTESELIRIIERKFISERLDIVRDVFVFSCYTGLAYADVRNLKRSDIRKGLDNKDWIFVKRQKTNSPSNLPLLAQARQIISSYSKHPKCADSGLALPVLTNQKMNAYLKEIADLCGINMELTFHIARHTFATTVTLNNGVPIESVSKMLGHASIKQTQHYAKTQDYKISKDMLQLAKSLNKKNRLEV</sequence>
<dbReference type="InterPro" id="IPR035386">
    <property type="entry name" value="Arm-DNA-bind_5"/>
</dbReference>
<reference evidence="5 6" key="1">
    <citation type="journal article" date="2013" name="J. Microbiol.">
        <title>Mucilaginibacter ginsenosidivorax sp. nov., with ginsenoside converting activity isolated from sediment.</title>
        <authorList>
            <person name="Kim J.K."/>
            <person name="Choi T.E."/>
            <person name="Liu Q.M."/>
            <person name="Park H.Y."/>
            <person name="Yi T.H."/>
            <person name="Yoon M.H."/>
            <person name="Kim S.C."/>
            <person name="Im W.T."/>
        </authorList>
    </citation>
    <scope>NUCLEOTIDE SEQUENCE [LARGE SCALE GENOMIC DNA]</scope>
    <source>
        <strain evidence="5 6">KHI28</strain>
    </source>
</reference>
<dbReference type="Pfam" id="PF13102">
    <property type="entry name" value="Phage_int_SAM_5"/>
    <property type="match status" value="1"/>
</dbReference>
<proteinExistence type="inferred from homology"/>
<evidence type="ECO:0000259" key="4">
    <source>
        <dbReference type="PROSITE" id="PS51898"/>
    </source>
</evidence>
<keyword evidence="2" id="KW-0238">DNA-binding</keyword>
<protein>
    <submittedName>
        <fullName evidence="5">Site-specific integrase</fullName>
    </submittedName>
</protein>
<dbReference type="PROSITE" id="PS51898">
    <property type="entry name" value="TYR_RECOMBINASE"/>
    <property type="match status" value="1"/>
</dbReference>
<dbReference type="PANTHER" id="PTHR30349:SF64">
    <property type="entry name" value="PROPHAGE INTEGRASE INTD-RELATED"/>
    <property type="match status" value="1"/>
</dbReference>
<dbReference type="InterPro" id="IPR002104">
    <property type="entry name" value="Integrase_catalytic"/>
</dbReference>
<dbReference type="Gene3D" id="1.10.443.10">
    <property type="entry name" value="Intergrase catalytic core"/>
    <property type="match status" value="1"/>
</dbReference>
<dbReference type="Pfam" id="PF17293">
    <property type="entry name" value="Arm-DNA-bind_5"/>
    <property type="match status" value="1"/>
</dbReference>
<comment type="similarity">
    <text evidence="1">Belongs to the 'phage' integrase family.</text>
</comment>
<dbReference type="OrthoDB" id="892893at2"/>
<dbReference type="GO" id="GO:0015074">
    <property type="term" value="P:DNA integration"/>
    <property type="evidence" value="ECO:0007669"/>
    <property type="project" value="InterPro"/>
</dbReference>
<dbReference type="AlphaFoldDB" id="A0A5B8VT15"/>
<dbReference type="RefSeq" id="WP_147051737.1">
    <property type="nucleotide sequence ID" value="NZ_CP042437.1"/>
</dbReference>
<keyword evidence="6" id="KW-1185">Reference proteome</keyword>
<feature type="domain" description="Tyr recombinase" evidence="4">
    <location>
        <begin position="220"/>
        <end position="398"/>
    </location>
</feature>
<dbReference type="SUPFAM" id="SSF56349">
    <property type="entry name" value="DNA breaking-rejoining enzymes"/>
    <property type="match status" value="1"/>
</dbReference>
<dbReference type="InterPro" id="IPR010998">
    <property type="entry name" value="Integrase_recombinase_N"/>
</dbReference>
<dbReference type="Pfam" id="PF00589">
    <property type="entry name" value="Phage_integrase"/>
    <property type="match status" value="1"/>
</dbReference>
<gene>
    <name evidence="5" type="ORF">FSB76_00915</name>
</gene>
<accession>A0A5B8VT15</accession>
<dbReference type="InterPro" id="IPR050090">
    <property type="entry name" value="Tyrosine_recombinase_XerCD"/>
</dbReference>
<dbReference type="GO" id="GO:0003677">
    <property type="term" value="F:DNA binding"/>
    <property type="evidence" value="ECO:0007669"/>
    <property type="project" value="UniProtKB-KW"/>
</dbReference>
<dbReference type="GO" id="GO:0006310">
    <property type="term" value="P:DNA recombination"/>
    <property type="evidence" value="ECO:0007669"/>
    <property type="project" value="UniProtKB-KW"/>
</dbReference>
<dbReference type="Proteomes" id="UP000321362">
    <property type="component" value="Chromosome"/>
</dbReference>
<dbReference type="InterPro" id="IPR025269">
    <property type="entry name" value="SAM-like_dom"/>
</dbReference>
<dbReference type="Gene3D" id="1.10.150.130">
    <property type="match status" value="1"/>
</dbReference>
<dbReference type="CDD" id="cd01185">
    <property type="entry name" value="INTN1_C_like"/>
    <property type="match status" value="1"/>
</dbReference>
<dbReference type="KEGG" id="mgk:FSB76_00915"/>
<evidence type="ECO:0000256" key="1">
    <source>
        <dbReference type="ARBA" id="ARBA00008857"/>
    </source>
</evidence>
<dbReference type="InterPro" id="IPR013762">
    <property type="entry name" value="Integrase-like_cat_sf"/>
</dbReference>
<evidence type="ECO:0000313" key="6">
    <source>
        <dbReference type="Proteomes" id="UP000321362"/>
    </source>
</evidence>
<dbReference type="EMBL" id="CP042437">
    <property type="protein sequence ID" value="QEC74579.1"/>
    <property type="molecule type" value="Genomic_DNA"/>
</dbReference>
<name>A0A5B8VT15_9SPHI</name>
<evidence type="ECO:0000313" key="5">
    <source>
        <dbReference type="EMBL" id="QEC74579.1"/>
    </source>
</evidence>
<keyword evidence="3" id="KW-0233">DNA recombination</keyword>
<evidence type="ECO:0000256" key="2">
    <source>
        <dbReference type="ARBA" id="ARBA00023125"/>
    </source>
</evidence>
<dbReference type="InterPro" id="IPR011010">
    <property type="entry name" value="DNA_brk_join_enz"/>
</dbReference>